<name>K2RP53_MACPH</name>
<feature type="region of interest" description="Disordered" evidence="1">
    <location>
        <begin position="61"/>
        <end position="123"/>
    </location>
</feature>
<sequence>MKKVSRAATTSGPRQNFVHGFADLFPTPCIHQDGFTTASPSPKLTFHPRGCPRTLILRAGAAAPRNPPLPLRALRTPVSSSSPTRRGIQRKGRRQTAPPKPIPMTSPRARRKAPPNNLRTRPRNQMCAPSLAAHHGPGSCLSTCFQNIARSRSGRSQSTQW</sequence>
<evidence type="ECO:0000313" key="2">
    <source>
        <dbReference type="EMBL" id="EKG16513.1"/>
    </source>
</evidence>
<reference evidence="2 3" key="1">
    <citation type="journal article" date="2012" name="BMC Genomics">
        <title>Tools to kill: Genome of one of the most destructive plant pathogenic fungi Macrophomina phaseolina.</title>
        <authorList>
            <person name="Islam M.S."/>
            <person name="Haque M.S."/>
            <person name="Islam M.M."/>
            <person name="Emdad E.M."/>
            <person name="Halim A."/>
            <person name="Hossen Q.M.M."/>
            <person name="Hossain M.Z."/>
            <person name="Ahmed B."/>
            <person name="Rahim S."/>
            <person name="Rahman M.S."/>
            <person name="Alam M.M."/>
            <person name="Hou S."/>
            <person name="Wan X."/>
            <person name="Saito J.A."/>
            <person name="Alam M."/>
        </authorList>
    </citation>
    <scope>NUCLEOTIDE SEQUENCE [LARGE SCALE GENOMIC DNA]</scope>
    <source>
        <strain evidence="2 3">MS6</strain>
    </source>
</reference>
<proteinExistence type="predicted"/>
<dbReference type="Proteomes" id="UP000007129">
    <property type="component" value="Unassembled WGS sequence"/>
</dbReference>
<organism evidence="2 3">
    <name type="scientific">Macrophomina phaseolina (strain MS6)</name>
    <name type="common">Charcoal rot fungus</name>
    <dbReference type="NCBI Taxonomy" id="1126212"/>
    <lineage>
        <taxon>Eukaryota</taxon>
        <taxon>Fungi</taxon>
        <taxon>Dikarya</taxon>
        <taxon>Ascomycota</taxon>
        <taxon>Pezizomycotina</taxon>
        <taxon>Dothideomycetes</taxon>
        <taxon>Dothideomycetes incertae sedis</taxon>
        <taxon>Botryosphaeriales</taxon>
        <taxon>Botryosphaeriaceae</taxon>
        <taxon>Macrophomina</taxon>
    </lineage>
</organism>
<feature type="compositionally biased region" description="Low complexity" evidence="1">
    <location>
        <begin position="71"/>
        <end position="82"/>
    </location>
</feature>
<dbReference type="HOGENOM" id="CLU_1644040_0_0_1"/>
<protein>
    <submittedName>
        <fullName evidence="2">Uncharacterized protein</fullName>
    </submittedName>
</protein>
<dbReference type="InParanoid" id="K2RP53"/>
<comment type="caution">
    <text evidence="2">The sequence shown here is derived from an EMBL/GenBank/DDBJ whole genome shotgun (WGS) entry which is preliminary data.</text>
</comment>
<dbReference type="EMBL" id="AHHD01000267">
    <property type="protein sequence ID" value="EKG16513.1"/>
    <property type="molecule type" value="Genomic_DNA"/>
</dbReference>
<evidence type="ECO:0000313" key="3">
    <source>
        <dbReference type="Proteomes" id="UP000007129"/>
    </source>
</evidence>
<accession>K2RP53</accession>
<evidence type="ECO:0000256" key="1">
    <source>
        <dbReference type="SAM" id="MobiDB-lite"/>
    </source>
</evidence>
<dbReference type="AlphaFoldDB" id="K2RP53"/>
<dbReference type="VEuPathDB" id="FungiDB:MPH_06289"/>
<gene>
    <name evidence="2" type="ORF">MPH_06289</name>
</gene>